<dbReference type="EMBL" id="JAMKFB020000718">
    <property type="protein sequence ID" value="KAL0147902.1"/>
    <property type="molecule type" value="Genomic_DNA"/>
</dbReference>
<comment type="caution">
    <text evidence="1">The sequence shown here is derived from an EMBL/GenBank/DDBJ whole genome shotgun (WGS) entry which is preliminary data.</text>
</comment>
<dbReference type="Proteomes" id="UP001529510">
    <property type="component" value="Unassembled WGS sequence"/>
</dbReference>
<feature type="non-terminal residue" evidence="1">
    <location>
        <position position="58"/>
    </location>
</feature>
<dbReference type="AlphaFoldDB" id="A0ABD0MD06"/>
<organism evidence="1 2">
    <name type="scientific">Cirrhinus mrigala</name>
    <name type="common">Mrigala</name>
    <dbReference type="NCBI Taxonomy" id="683832"/>
    <lineage>
        <taxon>Eukaryota</taxon>
        <taxon>Metazoa</taxon>
        <taxon>Chordata</taxon>
        <taxon>Craniata</taxon>
        <taxon>Vertebrata</taxon>
        <taxon>Euteleostomi</taxon>
        <taxon>Actinopterygii</taxon>
        <taxon>Neopterygii</taxon>
        <taxon>Teleostei</taxon>
        <taxon>Ostariophysi</taxon>
        <taxon>Cypriniformes</taxon>
        <taxon>Cyprinidae</taxon>
        <taxon>Labeoninae</taxon>
        <taxon>Labeonini</taxon>
        <taxon>Cirrhinus</taxon>
    </lineage>
</organism>
<keyword evidence="2" id="KW-1185">Reference proteome</keyword>
<gene>
    <name evidence="1" type="ORF">M9458_056779</name>
</gene>
<proteinExistence type="predicted"/>
<evidence type="ECO:0000313" key="1">
    <source>
        <dbReference type="EMBL" id="KAL0147902.1"/>
    </source>
</evidence>
<reference evidence="1 2" key="1">
    <citation type="submission" date="2024-05" db="EMBL/GenBank/DDBJ databases">
        <title>Genome sequencing and assembly of Indian major carp, Cirrhinus mrigala (Hamilton, 1822).</title>
        <authorList>
            <person name="Mohindra V."/>
            <person name="Chowdhury L.M."/>
            <person name="Lal K."/>
            <person name="Jena J.K."/>
        </authorList>
    </citation>
    <scope>NUCLEOTIDE SEQUENCE [LARGE SCALE GENOMIC DNA]</scope>
    <source>
        <strain evidence="1">CM1030</strain>
        <tissue evidence="1">Blood</tissue>
    </source>
</reference>
<sequence length="58" mass="6684">MELVLCMTELACRTEPPARSLDTEAVRAPWERLQVTPAGYINFCCIVFPYLGEPRLRR</sequence>
<accession>A0ABD0MD06</accession>
<protein>
    <submittedName>
        <fullName evidence="1">Uncharacterized protein</fullName>
    </submittedName>
</protein>
<evidence type="ECO:0000313" key="2">
    <source>
        <dbReference type="Proteomes" id="UP001529510"/>
    </source>
</evidence>
<name>A0ABD0MD06_CIRMR</name>